<feature type="non-terminal residue" evidence="1">
    <location>
        <position position="1"/>
    </location>
</feature>
<keyword evidence="2" id="KW-1185">Reference proteome</keyword>
<keyword evidence="1" id="KW-0969">Cilium</keyword>
<proteinExistence type="predicted"/>
<dbReference type="VEuPathDB" id="ToxoDB:TGME49_327800"/>
<dbReference type="AlphaFoldDB" id="S8EMM3"/>
<organism evidence="1 2">
    <name type="scientific">Toxoplasma gondii (strain ATCC 50611 / Me49)</name>
    <dbReference type="NCBI Taxonomy" id="508771"/>
    <lineage>
        <taxon>Eukaryota</taxon>
        <taxon>Sar</taxon>
        <taxon>Alveolata</taxon>
        <taxon>Apicomplexa</taxon>
        <taxon>Conoidasida</taxon>
        <taxon>Coccidia</taxon>
        <taxon>Eucoccidiorida</taxon>
        <taxon>Eimeriorina</taxon>
        <taxon>Sarcocystidae</taxon>
        <taxon>Toxoplasma</taxon>
    </lineage>
</organism>
<reference evidence="1" key="1">
    <citation type="submission" date="2013-04" db="EMBL/GenBank/DDBJ databases">
        <authorList>
            <person name="Sibley D."/>
            <person name="Venepally P."/>
            <person name="Karamycheva S."/>
            <person name="Hadjithomas M."/>
            <person name="Khan A."/>
            <person name="Brunk B."/>
            <person name="Roos D."/>
            <person name="Caler E."/>
            <person name="Lorenzi H."/>
        </authorList>
    </citation>
    <scope>NUCLEOTIDE SEQUENCE</scope>
    <source>
        <strain evidence="1">ME49</strain>
    </source>
</reference>
<sequence>RRLFQQHIKTLDKKVAPGIQKLTWNSKGIKEFFVRDTCRECQVVYGFVRRFQTNHQTILNHCKGISELHFLSIDRRKIYADEEFRQAQAAKKVEMEAYLSEAHAGISAVLQDSQRLFEDHPPEIQREWKMYVEKVDKRVGDALKKAVRTSLQEREASLQS</sequence>
<keyword evidence="1" id="KW-0282">Flagellum</keyword>
<dbReference type="EMBL" id="KE139727">
    <property type="protein sequence ID" value="EPT24441.1"/>
    <property type="molecule type" value="Genomic_DNA"/>
</dbReference>
<accession>S8EMM3</accession>
<dbReference type="OrthoDB" id="424516at2759"/>
<feature type="non-terminal residue" evidence="1">
    <location>
        <position position="160"/>
    </location>
</feature>
<dbReference type="Proteomes" id="UP000001529">
    <property type="component" value="Unassembled WGS sequence"/>
</dbReference>
<protein>
    <submittedName>
        <fullName evidence="1">Dynein-1-alpha heavy chain, flagellar inner arm I1 complex, putative</fullName>
    </submittedName>
</protein>
<gene>
    <name evidence="1" type="ORF">TGME49_327800</name>
</gene>
<evidence type="ECO:0000313" key="2">
    <source>
        <dbReference type="Proteomes" id="UP000001529"/>
    </source>
</evidence>
<dbReference type="GeneID" id="29769940"/>
<evidence type="ECO:0000313" key="1">
    <source>
        <dbReference type="EMBL" id="EPT24441.1"/>
    </source>
</evidence>
<keyword evidence="1" id="KW-0966">Cell projection</keyword>
<name>S8EMM3_TOXGM</name>
<dbReference type="RefSeq" id="XP_018634683.1">
    <property type="nucleotide sequence ID" value="XM_018783102.1"/>
</dbReference>